<dbReference type="PANTHER" id="PTHR36378">
    <property type="entry name" value="COTTON FIBER PROTEIN"/>
    <property type="match status" value="1"/>
</dbReference>
<proteinExistence type="predicted"/>
<dbReference type="Pfam" id="PF05553">
    <property type="entry name" value="DUF761"/>
    <property type="match status" value="1"/>
</dbReference>
<feature type="compositionally biased region" description="Acidic residues" evidence="1">
    <location>
        <begin position="142"/>
        <end position="152"/>
    </location>
</feature>
<dbReference type="PANTHER" id="PTHR36378:SF1">
    <property type="entry name" value="COTTON FIBER PROTEIN"/>
    <property type="match status" value="1"/>
</dbReference>
<accession>A0A2Z7D0E8</accession>
<dbReference type="AlphaFoldDB" id="A0A2Z7D0E8"/>
<feature type="region of interest" description="Disordered" evidence="1">
    <location>
        <begin position="1"/>
        <end position="45"/>
    </location>
</feature>
<protein>
    <submittedName>
        <fullName evidence="2">Uncharacterized protein</fullName>
    </submittedName>
</protein>
<evidence type="ECO:0000313" key="2">
    <source>
        <dbReference type="EMBL" id="KZV52934.1"/>
    </source>
</evidence>
<evidence type="ECO:0000313" key="3">
    <source>
        <dbReference type="Proteomes" id="UP000250235"/>
    </source>
</evidence>
<dbReference type="EMBL" id="KQ990587">
    <property type="protein sequence ID" value="KZV52934.1"/>
    <property type="molecule type" value="Genomic_DNA"/>
</dbReference>
<keyword evidence="3" id="KW-1185">Reference proteome</keyword>
<dbReference type="Proteomes" id="UP000250235">
    <property type="component" value="Unassembled WGS sequence"/>
</dbReference>
<dbReference type="OrthoDB" id="1926607at2759"/>
<dbReference type="InterPro" id="IPR008480">
    <property type="entry name" value="DUF761_pln"/>
</dbReference>
<feature type="compositionally biased region" description="Polar residues" evidence="1">
    <location>
        <begin position="1"/>
        <end position="13"/>
    </location>
</feature>
<sequence>MTSGELPTTNGVSNMEEASPADPIVPVRLTHEEKDKKKTKKKSGAFGLFKAALSMMRKRPKDPVSYDKSAPTPNGNWTKLVDSVRPLHSQENIPSPPPSITSEYSAGESLKEMVPPDSPAPSSSAGTMSQYASAASLRDLVDSSDDEEEDPDEVFDALCGDEMIDAKAEEFIAQFYLQLRLQSKGNH</sequence>
<gene>
    <name evidence="2" type="ORF">F511_18046</name>
</gene>
<feature type="region of interest" description="Disordered" evidence="1">
    <location>
        <begin position="57"/>
        <end position="152"/>
    </location>
</feature>
<organism evidence="2 3">
    <name type="scientific">Dorcoceras hygrometricum</name>
    <dbReference type="NCBI Taxonomy" id="472368"/>
    <lineage>
        <taxon>Eukaryota</taxon>
        <taxon>Viridiplantae</taxon>
        <taxon>Streptophyta</taxon>
        <taxon>Embryophyta</taxon>
        <taxon>Tracheophyta</taxon>
        <taxon>Spermatophyta</taxon>
        <taxon>Magnoliopsida</taxon>
        <taxon>eudicotyledons</taxon>
        <taxon>Gunneridae</taxon>
        <taxon>Pentapetalae</taxon>
        <taxon>asterids</taxon>
        <taxon>lamiids</taxon>
        <taxon>Lamiales</taxon>
        <taxon>Gesneriaceae</taxon>
        <taxon>Didymocarpoideae</taxon>
        <taxon>Trichosporeae</taxon>
        <taxon>Loxocarpinae</taxon>
        <taxon>Dorcoceras</taxon>
    </lineage>
</organism>
<name>A0A2Z7D0E8_9LAMI</name>
<reference evidence="2 3" key="1">
    <citation type="journal article" date="2015" name="Proc. Natl. Acad. Sci. U.S.A.">
        <title>The resurrection genome of Boea hygrometrica: A blueprint for survival of dehydration.</title>
        <authorList>
            <person name="Xiao L."/>
            <person name="Yang G."/>
            <person name="Zhang L."/>
            <person name="Yang X."/>
            <person name="Zhao S."/>
            <person name="Ji Z."/>
            <person name="Zhou Q."/>
            <person name="Hu M."/>
            <person name="Wang Y."/>
            <person name="Chen M."/>
            <person name="Xu Y."/>
            <person name="Jin H."/>
            <person name="Xiao X."/>
            <person name="Hu G."/>
            <person name="Bao F."/>
            <person name="Hu Y."/>
            <person name="Wan P."/>
            <person name="Li L."/>
            <person name="Deng X."/>
            <person name="Kuang T."/>
            <person name="Xiang C."/>
            <person name="Zhu J.K."/>
            <person name="Oliver M.J."/>
            <person name="He Y."/>
        </authorList>
    </citation>
    <scope>NUCLEOTIDE SEQUENCE [LARGE SCALE GENOMIC DNA]</scope>
    <source>
        <strain evidence="3">cv. XS01</strain>
    </source>
</reference>
<evidence type="ECO:0000256" key="1">
    <source>
        <dbReference type="SAM" id="MobiDB-lite"/>
    </source>
</evidence>